<protein>
    <submittedName>
        <fullName evidence="2">Cupin-like domain-containing protein</fullName>
    </submittedName>
</protein>
<dbReference type="KEGG" id="tvd:SG34_031260"/>
<dbReference type="Proteomes" id="UP000032352">
    <property type="component" value="Chromosome pTvir"/>
</dbReference>
<dbReference type="Pfam" id="PF13621">
    <property type="entry name" value="Cupin_8"/>
    <property type="match status" value="1"/>
</dbReference>
<dbReference type="InterPro" id="IPR041667">
    <property type="entry name" value="Cupin_8"/>
</dbReference>
<gene>
    <name evidence="2" type="ORF">SG34_031260</name>
</gene>
<name>A0AAE9ZC67_9GAMM</name>
<proteinExistence type="predicted"/>
<dbReference type="RefSeq" id="WP_274038686.1">
    <property type="nucleotide sequence ID" value="NZ_CP059734.1"/>
</dbReference>
<reference evidence="2 3" key="1">
    <citation type="journal article" date="2015" name="Genome Announc.">
        <title>Draft Genome Sequences of Marine Isolates of Thalassomonas viridans and Thalassomonas actiniarum.</title>
        <authorList>
            <person name="Olonade I."/>
            <person name="van Zyl L.J."/>
            <person name="Trindade M."/>
        </authorList>
    </citation>
    <scope>NUCLEOTIDE SEQUENCE [LARGE SCALE GENOMIC DNA]</scope>
    <source>
        <strain evidence="2 3">XOM25</strain>
    </source>
</reference>
<dbReference type="PANTHER" id="PTHR12461">
    <property type="entry name" value="HYPOXIA-INDUCIBLE FACTOR 1 ALPHA INHIBITOR-RELATED"/>
    <property type="match status" value="1"/>
</dbReference>
<dbReference type="PROSITE" id="PS51184">
    <property type="entry name" value="JMJC"/>
    <property type="match status" value="1"/>
</dbReference>
<dbReference type="SUPFAM" id="SSF51197">
    <property type="entry name" value="Clavaminate synthase-like"/>
    <property type="match status" value="1"/>
</dbReference>
<dbReference type="AlphaFoldDB" id="A0AAE9ZC67"/>
<sequence>MMNIVEIDAQQTELSEQIRQLKQHQKACQPILFRQLNHHWPAVKRWSPRYLADMLKPYKDFLAQSRLLPKGPSIVYRDIEVYPPRGIHEIIEDCIDADADKPGLHIAGYDMKGFRRLADTPQPEDDLPHGPLMESVAPADSYVILGRNTQCVGHYHAFRQAMLCQVQGQKHVRLYPPSQFSKLSPFKVYTAYYNRSKINFYHHNRDTFPNITGIDEASFPESSKAEYIDLVLNPGDAVFIPLHWAHITQGKDWNASVAFFWNSRINEWKLNKPAVLSLMHYLISFKKTRHMLYKLKKRLLVVNNHPGQ</sequence>
<dbReference type="EMBL" id="CP059734">
    <property type="protein sequence ID" value="WDE09244.1"/>
    <property type="molecule type" value="Genomic_DNA"/>
</dbReference>
<dbReference type="Gene3D" id="2.60.120.650">
    <property type="entry name" value="Cupin"/>
    <property type="match status" value="1"/>
</dbReference>
<evidence type="ECO:0000259" key="1">
    <source>
        <dbReference type="PROSITE" id="PS51184"/>
    </source>
</evidence>
<keyword evidence="3" id="KW-1185">Reference proteome</keyword>
<evidence type="ECO:0000313" key="3">
    <source>
        <dbReference type="Proteomes" id="UP000032352"/>
    </source>
</evidence>
<organism evidence="2 3">
    <name type="scientific">Thalassomonas viridans</name>
    <dbReference type="NCBI Taxonomy" id="137584"/>
    <lineage>
        <taxon>Bacteria</taxon>
        <taxon>Pseudomonadati</taxon>
        <taxon>Pseudomonadota</taxon>
        <taxon>Gammaproteobacteria</taxon>
        <taxon>Alteromonadales</taxon>
        <taxon>Colwelliaceae</taxon>
        <taxon>Thalassomonas</taxon>
    </lineage>
</organism>
<accession>A0AAE9ZC67</accession>
<feature type="domain" description="JmjC" evidence="1">
    <location>
        <begin position="116"/>
        <end position="280"/>
    </location>
</feature>
<reference evidence="2 3" key="2">
    <citation type="journal article" date="2022" name="Mar. Drugs">
        <title>Bioassay-Guided Fractionation Leads to the Detection of Cholic Acid Generated by the Rare Thalassomonas sp.</title>
        <authorList>
            <person name="Pheiffer F."/>
            <person name="Schneider Y.K."/>
            <person name="Hansen E.H."/>
            <person name="Andersen J.H."/>
            <person name="Isaksson J."/>
            <person name="Busche T."/>
            <person name="R C."/>
            <person name="Kalinowski J."/>
            <person name="Zyl L.V."/>
            <person name="Trindade M."/>
        </authorList>
    </citation>
    <scope>NUCLEOTIDE SEQUENCE [LARGE SCALE GENOMIC DNA]</scope>
    <source>
        <strain evidence="2 3">XOM25</strain>
    </source>
</reference>
<dbReference type="PANTHER" id="PTHR12461:SF105">
    <property type="entry name" value="HYPOXIA-INDUCIBLE FACTOR 1-ALPHA INHIBITOR"/>
    <property type="match status" value="1"/>
</dbReference>
<dbReference type="InterPro" id="IPR003347">
    <property type="entry name" value="JmjC_dom"/>
</dbReference>
<evidence type="ECO:0000313" key="2">
    <source>
        <dbReference type="EMBL" id="WDE09244.1"/>
    </source>
</evidence>